<dbReference type="SUPFAM" id="SSF50475">
    <property type="entry name" value="FMN-binding split barrel"/>
    <property type="match status" value="1"/>
</dbReference>
<dbReference type="Proteomes" id="UP000198852">
    <property type="component" value="Unassembled WGS sequence"/>
</dbReference>
<dbReference type="Gene3D" id="2.30.110.10">
    <property type="entry name" value="Electron Transport, Fmn-binding Protein, Chain A"/>
    <property type="match status" value="1"/>
</dbReference>
<reference evidence="3" key="1">
    <citation type="submission" date="2016-10" db="EMBL/GenBank/DDBJ databases">
        <authorList>
            <person name="Varghese N."/>
            <person name="Submissions S."/>
        </authorList>
    </citation>
    <scope>NUCLEOTIDE SEQUENCE [LARGE SCALE GENOMIC DNA]</scope>
    <source>
        <strain evidence="3">DSM 44771</strain>
    </source>
</reference>
<dbReference type="PANTHER" id="PTHR42815">
    <property type="entry name" value="FAD-BINDING, PUTATIVE (AFU_ORTHOLOGUE AFUA_6G07600)-RELATED"/>
    <property type="match status" value="1"/>
</dbReference>
<evidence type="ECO:0000259" key="1">
    <source>
        <dbReference type="Pfam" id="PF01243"/>
    </source>
</evidence>
<dbReference type="InterPro" id="IPR011576">
    <property type="entry name" value="Pyridox_Oxase_N"/>
</dbReference>
<dbReference type="InterPro" id="IPR024029">
    <property type="entry name" value="Pyridox_Oxase_FMN-dep"/>
</dbReference>
<dbReference type="RefSeq" id="WP_093419207.1">
    <property type="nucleotide sequence ID" value="NZ_FOZX01000005.1"/>
</dbReference>
<feature type="domain" description="Pyridoxamine 5'-phosphate oxidase N-terminal" evidence="1">
    <location>
        <begin position="42"/>
        <end position="159"/>
    </location>
</feature>
<accession>A0A1I6T0E5</accession>
<keyword evidence="3" id="KW-1185">Reference proteome</keyword>
<dbReference type="Pfam" id="PF01243">
    <property type="entry name" value="PNPOx_N"/>
    <property type="match status" value="1"/>
</dbReference>
<organism evidence="2 3">
    <name type="scientific">Saccharopolyspora flava</name>
    <dbReference type="NCBI Taxonomy" id="95161"/>
    <lineage>
        <taxon>Bacteria</taxon>
        <taxon>Bacillati</taxon>
        <taxon>Actinomycetota</taxon>
        <taxon>Actinomycetes</taxon>
        <taxon>Pseudonocardiales</taxon>
        <taxon>Pseudonocardiaceae</taxon>
        <taxon>Saccharopolyspora</taxon>
    </lineage>
</organism>
<protein>
    <recommendedName>
        <fullName evidence="1">Pyridoxamine 5'-phosphate oxidase N-terminal domain-containing protein</fullName>
    </recommendedName>
</protein>
<dbReference type="STRING" id="95161.SAMN05660874_03605"/>
<evidence type="ECO:0000313" key="2">
    <source>
        <dbReference type="EMBL" id="SFS82558.1"/>
    </source>
</evidence>
<evidence type="ECO:0000313" key="3">
    <source>
        <dbReference type="Proteomes" id="UP000198852"/>
    </source>
</evidence>
<gene>
    <name evidence="2" type="ORF">SAMN05660874_03605</name>
</gene>
<proteinExistence type="predicted"/>
<dbReference type="AlphaFoldDB" id="A0A1I6T0E5"/>
<dbReference type="EMBL" id="FOZX01000005">
    <property type="protein sequence ID" value="SFS82558.1"/>
    <property type="molecule type" value="Genomic_DNA"/>
</dbReference>
<dbReference type="InterPro" id="IPR012349">
    <property type="entry name" value="Split_barrel_FMN-bd"/>
</dbReference>
<dbReference type="OrthoDB" id="9790331at2"/>
<dbReference type="PANTHER" id="PTHR42815:SF2">
    <property type="entry name" value="FAD-BINDING, PUTATIVE (AFU_ORTHOLOGUE AFUA_6G07600)-RELATED"/>
    <property type="match status" value="1"/>
</dbReference>
<sequence length="201" mass="21956">MPSWNPAEAEHVTSAAQLREIVEPPFPEIAEKVISGIDGVSRRFIEESRLFLVATTGADGRMDVSPRGDTARSVVVFDDGKTLAYAERPGNRRMDGLHNLLENPQVGMLFMIPGVTHVLRVKGTAAIVRSAPFMADLALKGTPPELAVVVTVEELFVHCGRALLKSGLWRPHTWPEGDHPGVMALYESQQAFKTDPPQPTP</sequence>
<name>A0A1I6T0E5_9PSEU</name>
<dbReference type="NCBIfam" id="TIGR04025">
    <property type="entry name" value="PPOX_FMN_DR2398"/>
    <property type="match status" value="1"/>
</dbReference>